<gene>
    <name evidence="1" type="ORF">Tci_685093</name>
</gene>
<organism evidence="1">
    <name type="scientific">Tanacetum cinerariifolium</name>
    <name type="common">Dalmatian daisy</name>
    <name type="synonym">Chrysanthemum cinerariifolium</name>
    <dbReference type="NCBI Taxonomy" id="118510"/>
    <lineage>
        <taxon>Eukaryota</taxon>
        <taxon>Viridiplantae</taxon>
        <taxon>Streptophyta</taxon>
        <taxon>Embryophyta</taxon>
        <taxon>Tracheophyta</taxon>
        <taxon>Spermatophyta</taxon>
        <taxon>Magnoliopsida</taxon>
        <taxon>eudicotyledons</taxon>
        <taxon>Gunneridae</taxon>
        <taxon>Pentapetalae</taxon>
        <taxon>asterids</taxon>
        <taxon>campanulids</taxon>
        <taxon>Asterales</taxon>
        <taxon>Asteraceae</taxon>
        <taxon>Asteroideae</taxon>
        <taxon>Anthemideae</taxon>
        <taxon>Anthemidinae</taxon>
        <taxon>Tanacetum</taxon>
    </lineage>
</organism>
<name>A0A699KV65_TANCI</name>
<dbReference type="PANTHER" id="PTHR34570">
    <property type="entry name" value="OS03G0593100 PROTEIN"/>
    <property type="match status" value="1"/>
</dbReference>
<evidence type="ECO:0000313" key="1">
    <source>
        <dbReference type="EMBL" id="GFB13122.1"/>
    </source>
</evidence>
<accession>A0A699KV65</accession>
<dbReference type="AlphaFoldDB" id="A0A699KV65"/>
<proteinExistence type="predicted"/>
<dbReference type="EMBL" id="BKCJ010558758">
    <property type="protein sequence ID" value="GFB13122.1"/>
    <property type="molecule type" value="Genomic_DNA"/>
</dbReference>
<reference evidence="1" key="1">
    <citation type="journal article" date="2019" name="Sci. Rep.">
        <title>Draft genome of Tanacetum cinerariifolium, the natural source of mosquito coil.</title>
        <authorList>
            <person name="Yamashiro T."/>
            <person name="Shiraishi A."/>
            <person name="Satake H."/>
            <person name="Nakayama K."/>
        </authorList>
    </citation>
    <scope>NUCLEOTIDE SEQUENCE</scope>
</reference>
<dbReference type="PANTHER" id="PTHR34570:SF12">
    <property type="entry name" value="EXPRESSED PROTEIN"/>
    <property type="match status" value="1"/>
</dbReference>
<protein>
    <submittedName>
        <fullName evidence="1">Uncharacterized protein</fullName>
    </submittedName>
</protein>
<sequence length="143" mass="16289">MVNEIKSSDAKLMSCSSIAMLQERFRQLEKMKEMRQERELLKLISVSSSSNNHQQFPLVTSSTNLYDQPSSHMFFHSEIIFPTRRLPSFDSQLLSLSLWPNTKPSSSWLSDAPTARTSVVIKNTLLDETSHLTACEVDTTLHL</sequence>
<comment type="caution">
    <text evidence="1">The sequence shown here is derived from an EMBL/GenBank/DDBJ whole genome shotgun (WGS) entry which is preliminary data.</text>
</comment>